<evidence type="ECO:0000256" key="1">
    <source>
        <dbReference type="ARBA" id="ARBA00022679"/>
    </source>
</evidence>
<dbReference type="Proteomes" id="UP000184330">
    <property type="component" value="Unassembled WGS sequence"/>
</dbReference>
<dbReference type="InterPro" id="IPR002213">
    <property type="entry name" value="UDP_glucos_trans"/>
</dbReference>
<dbReference type="AlphaFoldDB" id="A0A1L7XQA3"/>
<protein>
    <submittedName>
        <fullName evidence="2">Related to N-glycosyltransferase</fullName>
    </submittedName>
</protein>
<accession>A0A1L7XQA3</accession>
<dbReference type="PANTHER" id="PTHR48050:SF13">
    <property type="entry name" value="STEROL 3-BETA-GLUCOSYLTRANSFERASE UGT80A2"/>
    <property type="match status" value="1"/>
</dbReference>
<dbReference type="OrthoDB" id="5835829at2759"/>
<name>A0A1L7XQA3_9HELO</name>
<dbReference type="CDD" id="cd03784">
    <property type="entry name" value="GT1_Gtf-like"/>
    <property type="match status" value="1"/>
</dbReference>
<evidence type="ECO:0000313" key="3">
    <source>
        <dbReference type="Proteomes" id="UP000184330"/>
    </source>
</evidence>
<sequence length="455" mass="49847">MATQKPLLVFGTLPIYGHTMPLRAIAKSLIQQGYEVTFMCGSHFKTEIESIGAKFVPYQGKADFSEVTAWADAPPQPSDPRGPPLFDFIHKWFMAGYTVQNFNTLQSVLEEVEREQKGREVVTLHDQSWWGTLPGPLGAPGLKAVGDVGIGIVPVISTGEDVPPFGLSMKPDASGKSTEKFESLTRNVYWGDYLPTQQEWVKHLKELGVKDCKEDTHVFDLQYSLPDRFLQMCVPSIEWPRVDLPKNFSFAGGLPKGHRDPFPELPEWWGDITDGKNRIVAVSQGTLDIDDYNKVIIPTLEGLKDLPNVIVVAGLGKKGATLPKDYVVPSNARVGGFVPFDELFPLADVFVTNGGYGGLNHALSHGMPMVISGVATDKPENAARAEWAGVAINLDVEVPTSEAVREAVEKVLGNPEYKQKAEAIQREMDSYDPMGAVVQAIDEVVAEARAKKTSA</sequence>
<gene>
    <name evidence="2" type="ORF">PAC_17131</name>
</gene>
<proteinExistence type="predicted"/>
<dbReference type="GO" id="GO:0008194">
    <property type="term" value="F:UDP-glycosyltransferase activity"/>
    <property type="evidence" value="ECO:0007669"/>
    <property type="project" value="InterPro"/>
</dbReference>
<keyword evidence="1 2" id="KW-0808">Transferase</keyword>
<dbReference type="Gene3D" id="3.40.50.2000">
    <property type="entry name" value="Glycogen Phosphorylase B"/>
    <property type="match status" value="2"/>
</dbReference>
<reference evidence="2 3" key="1">
    <citation type="submission" date="2016-03" db="EMBL/GenBank/DDBJ databases">
        <authorList>
            <person name="Ploux O."/>
        </authorList>
    </citation>
    <scope>NUCLEOTIDE SEQUENCE [LARGE SCALE GENOMIC DNA]</scope>
    <source>
        <strain evidence="2 3">UAMH 11012</strain>
    </source>
</reference>
<organism evidence="2 3">
    <name type="scientific">Phialocephala subalpina</name>
    <dbReference type="NCBI Taxonomy" id="576137"/>
    <lineage>
        <taxon>Eukaryota</taxon>
        <taxon>Fungi</taxon>
        <taxon>Dikarya</taxon>
        <taxon>Ascomycota</taxon>
        <taxon>Pezizomycotina</taxon>
        <taxon>Leotiomycetes</taxon>
        <taxon>Helotiales</taxon>
        <taxon>Mollisiaceae</taxon>
        <taxon>Phialocephala</taxon>
        <taxon>Phialocephala fortinii species complex</taxon>
    </lineage>
</organism>
<dbReference type="InterPro" id="IPR050426">
    <property type="entry name" value="Glycosyltransferase_28"/>
</dbReference>
<evidence type="ECO:0000313" key="2">
    <source>
        <dbReference type="EMBL" id="CZR67232.1"/>
    </source>
</evidence>
<dbReference type="SUPFAM" id="SSF53756">
    <property type="entry name" value="UDP-Glycosyltransferase/glycogen phosphorylase"/>
    <property type="match status" value="1"/>
</dbReference>
<keyword evidence="3" id="KW-1185">Reference proteome</keyword>
<dbReference type="PANTHER" id="PTHR48050">
    <property type="entry name" value="STEROL 3-BETA-GLUCOSYLTRANSFERASE"/>
    <property type="match status" value="1"/>
</dbReference>
<dbReference type="STRING" id="576137.A0A1L7XQA3"/>
<dbReference type="Pfam" id="PF00201">
    <property type="entry name" value="UDPGT"/>
    <property type="match status" value="1"/>
</dbReference>
<dbReference type="EMBL" id="FJOG01000042">
    <property type="protein sequence ID" value="CZR67232.1"/>
    <property type="molecule type" value="Genomic_DNA"/>
</dbReference>